<dbReference type="SUPFAM" id="SSF56112">
    <property type="entry name" value="Protein kinase-like (PK-like)"/>
    <property type="match status" value="1"/>
</dbReference>
<dbReference type="SMART" id="SM00220">
    <property type="entry name" value="S_TKc"/>
    <property type="match status" value="1"/>
</dbReference>
<dbReference type="GO" id="GO:0004674">
    <property type="term" value="F:protein serine/threonine kinase activity"/>
    <property type="evidence" value="ECO:0007669"/>
    <property type="project" value="TreeGrafter"/>
</dbReference>
<evidence type="ECO:0000313" key="6">
    <source>
        <dbReference type="EMBL" id="KYK59811.1"/>
    </source>
</evidence>
<evidence type="ECO:0000256" key="3">
    <source>
        <dbReference type="ARBA" id="ARBA00022777"/>
    </source>
</evidence>
<dbReference type="InterPro" id="IPR051681">
    <property type="entry name" value="Ser/Thr_Kinases-Pseudokinases"/>
</dbReference>
<dbReference type="PANTHER" id="PTHR44329">
    <property type="entry name" value="SERINE/THREONINE-PROTEIN KINASE TNNI3K-RELATED"/>
    <property type="match status" value="1"/>
</dbReference>
<keyword evidence="4" id="KW-0067">ATP-binding</keyword>
<feature type="domain" description="Protein kinase" evidence="5">
    <location>
        <begin position="157"/>
        <end position="464"/>
    </location>
</feature>
<evidence type="ECO:0000256" key="2">
    <source>
        <dbReference type="ARBA" id="ARBA00022741"/>
    </source>
</evidence>
<proteinExistence type="predicted"/>
<keyword evidence="3 6" id="KW-0418">Kinase</keyword>
<comment type="caution">
    <text evidence="6">The sequence shown here is derived from an EMBL/GenBank/DDBJ whole genome shotgun (WGS) entry which is preliminary data.</text>
</comment>
<organism evidence="6 7">
    <name type="scientific">Drechmeria coniospora</name>
    <name type="common">Nematophagous fungus</name>
    <name type="synonym">Meria coniospora</name>
    <dbReference type="NCBI Taxonomy" id="98403"/>
    <lineage>
        <taxon>Eukaryota</taxon>
        <taxon>Fungi</taxon>
        <taxon>Dikarya</taxon>
        <taxon>Ascomycota</taxon>
        <taxon>Pezizomycotina</taxon>
        <taxon>Sordariomycetes</taxon>
        <taxon>Hypocreomycetidae</taxon>
        <taxon>Hypocreales</taxon>
        <taxon>Ophiocordycipitaceae</taxon>
        <taxon>Drechmeria</taxon>
    </lineage>
</organism>
<dbReference type="GO" id="GO:0005524">
    <property type="term" value="F:ATP binding"/>
    <property type="evidence" value="ECO:0007669"/>
    <property type="project" value="UniProtKB-KW"/>
</dbReference>
<dbReference type="AlphaFoldDB" id="A0A151GRY0"/>
<evidence type="ECO:0000259" key="5">
    <source>
        <dbReference type="PROSITE" id="PS50011"/>
    </source>
</evidence>
<sequence>MYEDDALNKLGVVGEWIWGDDEETAVFAQAYGHGRTLIFQFASDQGRPFSLPSRIVNCYHDVQVTDPNASFADRPSMRAALWLALSSIWPDCIESPQTAGSDVIIDVGDAGSEEPEPQISWVARHDARFNDYLDILSPIDQLSLQQPTDTIDFKALVRQNQLGGRGCATLVTTASCPQSQFVFKGIDFRTYLIDYESGHILDQVKTFYRAVKLVDGMPHHPNVKVPAPTLVTIRKPGDHTELVCGTLEAFFPGGTLKRHIEEFNTAGQRIPLSQKVLWCHQMAAAVAHTHLVAHTYHMDIKPGNFLIDENQKLVLIDWEQNDAPATTAAPEIDGSWDVEQSADGSLLYTKYAGPERRNMPDTTPGQRGWNVWNCFPVWAERCPKAAELAEVFSVGRCMWMLLRQPETDFEGIENTQDILEDWTGCEDIPESFKRAVEKCVDHDPNKRMGLEELVAFWENAKQAVEA</sequence>
<keyword evidence="2" id="KW-0547">Nucleotide-binding</keyword>
<dbReference type="InParanoid" id="A0A151GRY0"/>
<dbReference type="InterPro" id="IPR000719">
    <property type="entry name" value="Prot_kinase_dom"/>
</dbReference>
<dbReference type="Gene3D" id="1.10.510.10">
    <property type="entry name" value="Transferase(Phosphotransferase) domain 1"/>
    <property type="match status" value="1"/>
</dbReference>
<dbReference type="GeneID" id="63713588"/>
<evidence type="ECO:0000313" key="7">
    <source>
        <dbReference type="Proteomes" id="UP000076580"/>
    </source>
</evidence>
<dbReference type="RefSeq" id="XP_040659163.1">
    <property type="nucleotide sequence ID" value="XM_040798280.1"/>
</dbReference>
<protein>
    <submittedName>
        <fullName evidence="6">Protein kinase-like protein</fullName>
    </submittedName>
</protein>
<dbReference type="InterPro" id="IPR011009">
    <property type="entry name" value="Kinase-like_dom_sf"/>
</dbReference>
<dbReference type="Proteomes" id="UP000076580">
    <property type="component" value="Chromosome 01"/>
</dbReference>
<dbReference type="OrthoDB" id="4062651at2759"/>
<keyword evidence="7" id="KW-1185">Reference proteome</keyword>
<evidence type="ECO:0000256" key="4">
    <source>
        <dbReference type="ARBA" id="ARBA00022840"/>
    </source>
</evidence>
<keyword evidence="1" id="KW-0808">Transferase</keyword>
<dbReference type="EMBL" id="LAYC01000001">
    <property type="protein sequence ID" value="KYK59811.1"/>
    <property type="molecule type" value="Genomic_DNA"/>
</dbReference>
<dbReference type="PANTHER" id="PTHR44329:SF288">
    <property type="entry name" value="MITOGEN-ACTIVATED PROTEIN KINASE KINASE KINASE 20"/>
    <property type="match status" value="1"/>
</dbReference>
<dbReference type="PROSITE" id="PS50011">
    <property type="entry name" value="PROTEIN_KINASE_DOM"/>
    <property type="match status" value="1"/>
</dbReference>
<gene>
    <name evidence="6" type="ORF">DCS_00945</name>
</gene>
<name>A0A151GRY0_DRECN</name>
<evidence type="ECO:0000256" key="1">
    <source>
        <dbReference type="ARBA" id="ARBA00022679"/>
    </source>
</evidence>
<accession>A0A151GRY0</accession>
<reference evidence="6 7" key="1">
    <citation type="journal article" date="2016" name="Sci. Rep.">
        <title>Insights into Adaptations to a Near-Obligate Nematode Endoparasitic Lifestyle from the Finished Genome of Drechmeria coniospora.</title>
        <authorList>
            <person name="Zhang L."/>
            <person name="Zhou Z."/>
            <person name="Guo Q."/>
            <person name="Fokkens L."/>
            <person name="Miskei M."/>
            <person name="Pocsi I."/>
            <person name="Zhang W."/>
            <person name="Chen M."/>
            <person name="Wang L."/>
            <person name="Sun Y."/>
            <person name="Donzelli B.G."/>
            <person name="Gibson D.M."/>
            <person name="Nelson D.R."/>
            <person name="Luo J.G."/>
            <person name="Rep M."/>
            <person name="Liu H."/>
            <person name="Yang S."/>
            <person name="Wang J."/>
            <person name="Krasnoff S.B."/>
            <person name="Xu Y."/>
            <person name="Molnar I."/>
            <person name="Lin M."/>
        </authorList>
    </citation>
    <scope>NUCLEOTIDE SEQUENCE [LARGE SCALE GENOMIC DNA]</scope>
    <source>
        <strain evidence="6 7">ARSEF 6962</strain>
    </source>
</reference>